<evidence type="ECO:0000256" key="1">
    <source>
        <dbReference type="SAM" id="MobiDB-lite"/>
    </source>
</evidence>
<dbReference type="AlphaFoldDB" id="A0A6I9RTX5"/>
<reference evidence="3" key="1">
    <citation type="submission" date="2025-08" db="UniProtKB">
        <authorList>
            <consortium name="RefSeq"/>
        </authorList>
    </citation>
    <scope>IDENTIFICATION</scope>
</reference>
<name>A0A6I9RTX5_ELAGV</name>
<dbReference type="KEGG" id="egu:105053155"/>
<dbReference type="GeneID" id="105053155"/>
<dbReference type="PANTHER" id="PTHR34196">
    <property type="entry name" value="OS02G0697700 PROTEIN"/>
    <property type="match status" value="1"/>
</dbReference>
<dbReference type="PANTHER" id="PTHR34196:SF4">
    <property type="entry name" value="OS06G0208200 PROTEIN"/>
    <property type="match status" value="1"/>
</dbReference>
<organism evidence="2 3">
    <name type="scientific">Elaeis guineensis var. tenera</name>
    <name type="common">Oil palm</name>
    <dbReference type="NCBI Taxonomy" id="51953"/>
    <lineage>
        <taxon>Eukaryota</taxon>
        <taxon>Viridiplantae</taxon>
        <taxon>Streptophyta</taxon>
        <taxon>Embryophyta</taxon>
        <taxon>Tracheophyta</taxon>
        <taxon>Spermatophyta</taxon>
        <taxon>Magnoliopsida</taxon>
        <taxon>Liliopsida</taxon>
        <taxon>Arecaceae</taxon>
        <taxon>Arecoideae</taxon>
        <taxon>Cocoseae</taxon>
        <taxon>Elaeidinae</taxon>
        <taxon>Elaeis</taxon>
    </lineage>
</organism>
<dbReference type="InParanoid" id="A0A6I9RTX5"/>
<feature type="region of interest" description="Disordered" evidence="1">
    <location>
        <begin position="99"/>
        <end position="142"/>
    </location>
</feature>
<sequence>MVGILARFQGYMTRPHPSLLDKKEGQVAEEAGANEIDVHGDAGREEDDVVVEVYAEFKPIDHPLEPPEEDPPAKWPMPDSSLLNVGGILKEPSAESLWKKTESLAANEERTAEQSPAQTDRKRHHSIARDPANPASFRSPHSNIFQVFQQCKQFRA</sequence>
<dbReference type="OrthoDB" id="1269099at2759"/>
<gene>
    <name evidence="3" type="primary">LOC105053155</name>
</gene>
<dbReference type="RefSeq" id="XP_010932512.1">
    <property type="nucleotide sequence ID" value="XM_010934210.2"/>
</dbReference>
<feature type="compositionally biased region" description="Basic and acidic residues" evidence="1">
    <location>
        <begin position="99"/>
        <end position="112"/>
    </location>
</feature>
<protein>
    <submittedName>
        <fullName evidence="3">Uncharacterized protein LOC105053155 isoform X1</fullName>
    </submittedName>
</protein>
<feature type="region of interest" description="Disordered" evidence="1">
    <location>
        <begin position="60"/>
        <end position="79"/>
    </location>
</feature>
<proteinExistence type="predicted"/>
<keyword evidence="2" id="KW-1185">Reference proteome</keyword>
<dbReference type="Proteomes" id="UP000504607">
    <property type="component" value="Chromosome 10"/>
</dbReference>
<evidence type="ECO:0000313" key="3">
    <source>
        <dbReference type="RefSeq" id="XP_010932512.1"/>
    </source>
</evidence>
<evidence type="ECO:0000313" key="2">
    <source>
        <dbReference type="Proteomes" id="UP000504607"/>
    </source>
</evidence>
<accession>A0A6I9RTX5</accession>